<gene>
    <name evidence="2" type="ORF">ET996_07805</name>
</gene>
<dbReference type="Gene3D" id="3.90.1200.10">
    <property type="match status" value="1"/>
</dbReference>
<dbReference type="EMBL" id="SDMR01000008">
    <property type="protein sequence ID" value="TBT94912.1"/>
    <property type="molecule type" value="Genomic_DNA"/>
</dbReference>
<dbReference type="GO" id="GO:0016740">
    <property type="term" value="F:transferase activity"/>
    <property type="evidence" value="ECO:0007669"/>
    <property type="project" value="UniProtKB-KW"/>
</dbReference>
<sequence>MAPVGDIPAAEWPIDEHLVRRLIGQQRPEWAELPIAELGHGWDNVLYRLGDDLLVRLPRRALAVPLIAHERDWLPVLAPRLNTFVPAAVHAGTPSADFPHPWLISPYRDGIRCSDVGIAQRTPSATDLAETLVALHTTAPADAPVNPWRGGPIGGDVMSQRVATRLASYNRASEDLAARWAAWSAAPAWGGPPVWLHGDLHPLNLLLADSGRLAGVLDWGDVGCGDPATDLATAWLSYDRAGRRRFVAAASAGPYDPHVWTRARAWALYLALAFVTNSDDSPPLLAVAHQALDSLAAEPLDVGEPPRRRPNILSS</sequence>
<dbReference type="SUPFAM" id="SSF56112">
    <property type="entry name" value="Protein kinase-like (PK-like)"/>
    <property type="match status" value="1"/>
</dbReference>
<keyword evidence="2" id="KW-0808">Transferase</keyword>
<keyword evidence="3" id="KW-1185">Reference proteome</keyword>
<name>A0A4Q9KKA0_PROTD</name>
<comment type="caution">
    <text evidence="2">The sequence shown here is derived from an EMBL/GenBank/DDBJ whole genome shotgun (WGS) entry which is preliminary data.</text>
</comment>
<protein>
    <submittedName>
        <fullName evidence="2">Aminoglycoside phosphotransferase</fullName>
    </submittedName>
</protein>
<dbReference type="OrthoDB" id="9797603at2"/>
<dbReference type="InterPro" id="IPR011009">
    <property type="entry name" value="Kinase-like_dom_sf"/>
</dbReference>
<reference evidence="2 3" key="1">
    <citation type="submission" date="2019-01" db="EMBL/GenBank/DDBJ databases">
        <title>Lactibacter flavus gen. nov., sp. nov., a novel bacterium of the family Propionibacteriaceae isolated from raw milk and dairy products.</title>
        <authorList>
            <person name="Huptas C."/>
            <person name="Wenning M."/>
            <person name="Breitenwieser F."/>
            <person name="Doll E."/>
            <person name="Von Neubeck M."/>
            <person name="Busse H.-J."/>
            <person name="Scherer S."/>
        </authorList>
    </citation>
    <scope>NUCLEOTIDE SEQUENCE [LARGE SCALE GENOMIC DNA]</scope>
    <source>
        <strain evidence="3">DSM 22130 / JCM 15804 / WR061</strain>
    </source>
</reference>
<dbReference type="Proteomes" id="UP000291933">
    <property type="component" value="Unassembled WGS sequence"/>
</dbReference>
<dbReference type="Gene3D" id="3.30.200.20">
    <property type="entry name" value="Phosphorylase Kinase, domain 1"/>
    <property type="match status" value="1"/>
</dbReference>
<dbReference type="PANTHER" id="PTHR21310:SF42">
    <property type="entry name" value="BIFUNCTIONAL AAC_APH"/>
    <property type="match status" value="1"/>
</dbReference>
<organism evidence="2 3">
    <name type="scientific">Propioniciclava tarda</name>
    <dbReference type="NCBI Taxonomy" id="433330"/>
    <lineage>
        <taxon>Bacteria</taxon>
        <taxon>Bacillati</taxon>
        <taxon>Actinomycetota</taxon>
        <taxon>Actinomycetes</taxon>
        <taxon>Propionibacteriales</taxon>
        <taxon>Propionibacteriaceae</taxon>
        <taxon>Propioniciclava</taxon>
    </lineage>
</organism>
<dbReference type="PANTHER" id="PTHR21310">
    <property type="entry name" value="AMINOGLYCOSIDE PHOSPHOTRANSFERASE-RELATED-RELATED"/>
    <property type="match status" value="1"/>
</dbReference>
<dbReference type="Pfam" id="PF01636">
    <property type="entry name" value="APH"/>
    <property type="match status" value="1"/>
</dbReference>
<dbReference type="InterPro" id="IPR002575">
    <property type="entry name" value="Aminoglycoside_PTrfase"/>
</dbReference>
<evidence type="ECO:0000313" key="3">
    <source>
        <dbReference type="Proteomes" id="UP000291933"/>
    </source>
</evidence>
<dbReference type="AlphaFoldDB" id="A0A4Q9KKA0"/>
<evidence type="ECO:0000259" key="1">
    <source>
        <dbReference type="Pfam" id="PF01636"/>
    </source>
</evidence>
<accession>A0A4Q9KKA0</accession>
<dbReference type="InterPro" id="IPR051678">
    <property type="entry name" value="AGP_Transferase"/>
</dbReference>
<feature type="domain" description="Aminoglycoside phosphotransferase" evidence="1">
    <location>
        <begin position="35"/>
        <end position="265"/>
    </location>
</feature>
<evidence type="ECO:0000313" key="2">
    <source>
        <dbReference type="EMBL" id="TBT94912.1"/>
    </source>
</evidence>
<proteinExistence type="predicted"/>